<evidence type="ECO:0000256" key="4">
    <source>
        <dbReference type="ARBA" id="ARBA00022741"/>
    </source>
</evidence>
<feature type="binding site" evidence="9">
    <location>
        <position position="10"/>
    </location>
    <ligand>
        <name>substrate</name>
    </ligand>
</feature>
<dbReference type="UniPathway" id="UPA00241">
    <property type="reaction ID" value="UER00355"/>
</dbReference>
<dbReference type="Pfam" id="PF01467">
    <property type="entry name" value="CTP_transf_like"/>
    <property type="match status" value="1"/>
</dbReference>
<dbReference type="OrthoDB" id="9806661at2"/>
<sequence length="160" mass="17731">MTTQAIYPGTFDPITNGHLDLVTRAATLFEKVIVAIAVSSTKQPLFTLEERIALAKDVTRTLKNVEVIDFNGLMVNFAQEKKANILIRGLRSATDFDYECQLAKMNRHLMPELETLFLLPSEKYSFISSALVKEVAFHGGDIVSFLPASVTQALLAKVAR</sequence>
<dbReference type="PANTHER" id="PTHR21342">
    <property type="entry name" value="PHOSPHOPANTETHEINE ADENYLYLTRANSFERASE"/>
    <property type="match status" value="1"/>
</dbReference>
<dbReference type="EC" id="2.7.7.3" evidence="9"/>
<dbReference type="AlphaFoldDB" id="A0A2U8I7Z0"/>
<accession>A0A2U8I7Z0</accession>
<keyword evidence="3 9" id="KW-0548">Nucleotidyltransferase</keyword>
<comment type="similarity">
    <text evidence="9">Belongs to the bacterial CoaD family.</text>
</comment>
<dbReference type="Proteomes" id="UP000261875">
    <property type="component" value="Chromosome"/>
</dbReference>
<comment type="pathway">
    <text evidence="9">Cofactor biosynthesis; coenzyme A biosynthesis; CoA from (R)-pantothenate: step 4/5.</text>
</comment>
<reference evidence="11 12" key="1">
    <citation type="submission" date="2017-05" db="EMBL/GenBank/DDBJ databases">
        <title>Genome sequence of Candidatus Fukatsuia symbiotica and Candidatus Hamiltonella defensa from Acyrthosiphon pisum strain 5D.</title>
        <authorList>
            <person name="Patel V.A."/>
            <person name="Chevignon G."/>
            <person name="Russell J.A."/>
            <person name="Oliver K.M."/>
        </authorList>
    </citation>
    <scope>NUCLEOTIDE SEQUENCE [LARGE SCALE GENOMIC DNA]</scope>
    <source>
        <strain evidence="11 12">5D</strain>
    </source>
</reference>
<evidence type="ECO:0000256" key="1">
    <source>
        <dbReference type="ARBA" id="ARBA00022490"/>
    </source>
</evidence>
<dbReference type="FunFam" id="3.40.50.620:FF:000012">
    <property type="entry name" value="Phosphopantetheine adenylyltransferase"/>
    <property type="match status" value="1"/>
</dbReference>
<keyword evidence="7 9" id="KW-0173">Coenzyme A biosynthesis</keyword>
<feature type="binding site" evidence="9">
    <location>
        <begin position="89"/>
        <end position="91"/>
    </location>
    <ligand>
        <name>ATP</name>
        <dbReference type="ChEBI" id="CHEBI:30616"/>
    </ligand>
</feature>
<feature type="binding site" evidence="9">
    <location>
        <position position="42"/>
    </location>
    <ligand>
        <name>substrate</name>
    </ligand>
</feature>
<dbReference type="InterPro" id="IPR001980">
    <property type="entry name" value="PPAT"/>
</dbReference>
<evidence type="ECO:0000256" key="7">
    <source>
        <dbReference type="ARBA" id="ARBA00022993"/>
    </source>
</evidence>
<evidence type="ECO:0000313" key="12">
    <source>
        <dbReference type="Proteomes" id="UP000261875"/>
    </source>
</evidence>
<dbReference type="NCBIfam" id="TIGR00125">
    <property type="entry name" value="cyt_tran_rel"/>
    <property type="match status" value="1"/>
</dbReference>
<name>A0A2U8I7Z0_9GAMM</name>
<dbReference type="EMBL" id="CP021659">
    <property type="protein sequence ID" value="AWK15178.1"/>
    <property type="molecule type" value="Genomic_DNA"/>
</dbReference>
<dbReference type="GO" id="GO:0005524">
    <property type="term" value="F:ATP binding"/>
    <property type="evidence" value="ECO:0007669"/>
    <property type="project" value="UniProtKB-KW"/>
</dbReference>
<keyword evidence="4 9" id="KW-0547">Nucleotide-binding</keyword>
<evidence type="ECO:0000259" key="10">
    <source>
        <dbReference type="Pfam" id="PF01467"/>
    </source>
</evidence>
<comment type="function">
    <text evidence="9">Reversibly transfers an adenylyl group from ATP to 4'-phosphopantetheine, yielding dephospho-CoA (dPCoA) and pyrophosphate.</text>
</comment>
<evidence type="ECO:0000256" key="3">
    <source>
        <dbReference type="ARBA" id="ARBA00022695"/>
    </source>
</evidence>
<dbReference type="Gene3D" id="3.40.50.620">
    <property type="entry name" value="HUPs"/>
    <property type="match status" value="1"/>
</dbReference>
<dbReference type="PRINTS" id="PR01020">
    <property type="entry name" value="LPSBIOSNTHSS"/>
</dbReference>
<dbReference type="GO" id="GO:0004595">
    <property type="term" value="F:pantetheine-phosphate adenylyltransferase activity"/>
    <property type="evidence" value="ECO:0007669"/>
    <property type="project" value="UniProtKB-UniRule"/>
</dbReference>
<feature type="binding site" evidence="9">
    <location>
        <position position="88"/>
    </location>
    <ligand>
        <name>substrate</name>
    </ligand>
</feature>
<dbReference type="PANTHER" id="PTHR21342:SF1">
    <property type="entry name" value="PHOSPHOPANTETHEINE ADENYLYLTRANSFERASE"/>
    <property type="match status" value="1"/>
</dbReference>
<dbReference type="GO" id="GO:0005737">
    <property type="term" value="C:cytoplasm"/>
    <property type="evidence" value="ECO:0007669"/>
    <property type="project" value="UniProtKB-SubCell"/>
</dbReference>
<keyword evidence="5 9" id="KW-0067">ATP-binding</keyword>
<evidence type="ECO:0000313" key="11">
    <source>
        <dbReference type="EMBL" id="AWK15178.1"/>
    </source>
</evidence>
<feature type="domain" description="Cytidyltransferase-like" evidence="10">
    <location>
        <begin position="6"/>
        <end position="134"/>
    </location>
</feature>
<comment type="subcellular location">
    <subcellularLocation>
        <location evidence="9">Cytoplasm</location>
    </subcellularLocation>
</comment>
<proteinExistence type="inferred from homology"/>
<feature type="binding site" evidence="9">
    <location>
        <position position="18"/>
    </location>
    <ligand>
        <name>ATP</name>
        <dbReference type="ChEBI" id="CHEBI:30616"/>
    </ligand>
</feature>
<evidence type="ECO:0000256" key="8">
    <source>
        <dbReference type="ARBA" id="ARBA00029346"/>
    </source>
</evidence>
<comment type="cofactor">
    <cofactor evidence="9">
        <name>Mg(2+)</name>
        <dbReference type="ChEBI" id="CHEBI:18420"/>
    </cofactor>
</comment>
<protein>
    <recommendedName>
        <fullName evidence="9">Phosphopantetheine adenylyltransferase</fullName>
        <ecNumber evidence="9">2.7.7.3</ecNumber>
    </recommendedName>
    <alternativeName>
        <fullName evidence="9">Dephospho-CoA pyrophosphorylase</fullName>
    </alternativeName>
    <alternativeName>
        <fullName evidence="9">Pantetheine-phosphate adenylyltransferase</fullName>
        <shortName evidence="9">PPAT</shortName>
    </alternativeName>
</protein>
<feature type="binding site" evidence="9">
    <location>
        <position position="99"/>
    </location>
    <ligand>
        <name>ATP</name>
        <dbReference type="ChEBI" id="CHEBI:30616"/>
    </ligand>
</feature>
<keyword evidence="6 9" id="KW-0460">Magnesium</keyword>
<dbReference type="SUPFAM" id="SSF52374">
    <property type="entry name" value="Nucleotidylyl transferase"/>
    <property type="match status" value="1"/>
</dbReference>
<keyword evidence="12" id="KW-1185">Reference proteome</keyword>
<evidence type="ECO:0000256" key="5">
    <source>
        <dbReference type="ARBA" id="ARBA00022840"/>
    </source>
</evidence>
<organism evidence="11 12">
    <name type="scientific">Candidatus Fukatsuia symbiotica</name>
    <dbReference type="NCBI Taxonomy" id="1878942"/>
    <lineage>
        <taxon>Bacteria</taxon>
        <taxon>Pseudomonadati</taxon>
        <taxon>Pseudomonadota</taxon>
        <taxon>Gammaproteobacteria</taxon>
        <taxon>Enterobacterales</taxon>
        <taxon>Yersiniaceae</taxon>
        <taxon>Candidatus Fukatsuia</taxon>
    </lineage>
</organism>
<evidence type="ECO:0000256" key="6">
    <source>
        <dbReference type="ARBA" id="ARBA00022842"/>
    </source>
</evidence>
<feature type="binding site" evidence="9">
    <location>
        <position position="74"/>
    </location>
    <ligand>
        <name>substrate</name>
    </ligand>
</feature>
<gene>
    <name evidence="9" type="primary">coaD</name>
    <name evidence="11" type="ORF">CCS41_12975</name>
</gene>
<dbReference type="CDD" id="cd02163">
    <property type="entry name" value="PPAT"/>
    <property type="match status" value="1"/>
</dbReference>
<feature type="binding site" evidence="9">
    <location>
        <begin position="124"/>
        <end position="130"/>
    </location>
    <ligand>
        <name>ATP</name>
        <dbReference type="ChEBI" id="CHEBI:30616"/>
    </ligand>
</feature>
<comment type="catalytic activity">
    <reaction evidence="8 9">
        <text>(R)-4'-phosphopantetheine + ATP + H(+) = 3'-dephospho-CoA + diphosphate</text>
        <dbReference type="Rhea" id="RHEA:19801"/>
        <dbReference type="ChEBI" id="CHEBI:15378"/>
        <dbReference type="ChEBI" id="CHEBI:30616"/>
        <dbReference type="ChEBI" id="CHEBI:33019"/>
        <dbReference type="ChEBI" id="CHEBI:57328"/>
        <dbReference type="ChEBI" id="CHEBI:61723"/>
        <dbReference type="EC" id="2.7.7.3"/>
    </reaction>
</comment>
<dbReference type="GO" id="GO:0015937">
    <property type="term" value="P:coenzyme A biosynthetic process"/>
    <property type="evidence" value="ECO:0007669"/>
    <property type="project" value="UniProtKB-UniRule"/>
</dbReference>
<dbReference type="STRING" id="1878942.GCA_900128755_00191"/>
<keyword evidence="2 9" id="KW-0808">Transferase</keyword>
<dbReference type="NCBIfam" id="TIGR01510">
    <property type="entry name" value="coaD_prev_kdtB"/>
    <property type="match status" value="1"/>
</dbReference>
<dbReference type="KEGG" id="fsm:CCS41_12975"/>
<feature type="binding site" evidence="9">
    <location>
        <begin position="10"/>
        <end position="11"/>
    </location>
    <ligand>
        <name>ATP</name>
        <dbReference type="ChEBI" id="CHEBI:30616"/>
    </ligand>
</feature>
<comment type="subunit">
    <text evidence="9">Homohexamer.</text>
</comment>
<evidence type="ECO:0000256" key="9">
    <source>
        <dbReference type="HAMAP-Rule" id="MF_00151"/>
    </source>
</evidence>
<dbReference type="InterPro" id="IPR014729">
    <property type="entry name" value="Rossmann-like_a/b/a_fold"/>
</dbReference>
<dbReference type="HAMAP" id="MF_00151">
    <property type="entry name" value="PPAT_bact"/>
    <property type="match status" value="1"/>
</dbReference>
<dbReference type="RefSeq" id="WP_072550435.1">
    <property type="nucleotide sequence ID" value="NZ_CP021659.1"/>
</dbReference>
<evidence type="ECO:0000256" key="2">
    <source>
        <dbReference type="ARBA" id="ARBA00022679"/>
    </source>
</evidence>
<feature type="site" description="Transition state stabilizer" evidence="9">
    <location>
        <position position="18"/>
    </location>
</feature>
<keyword evidence="1 9" id="KW-0963">Cytoplasm</keyword>
<dbReference type="InterPro" id="IPR004821">
    <property type="entry name" value="Cyt_trans-like"/>
</dbReference>